<dbReference type="InterPro" id="IPR023346">
    <property type="entry name" value="Lysozyme-like_dom_sf"/>
</dbReference>
<dbReference type="HAMAP" id="MF_04109">
    <property type="entry name" value="ENDOLYSIN_LAMBDA"/>
    <property type="match status" value="1"/>
</dbReference>
<dbReference type="CDD" id="cd00736">
    <property type="entry name" value="lambda_lys-like"/>
    <property type="match status" value="1"/>
</dbReference>
<dbReference type="InterPro" id="IPR034691">
    <property type="entry name" value="Endolysin_lambda_type"/>
</dbReference>
<dbReference type="SUPFAM" id="SSF53955">
    <property type="entry name" value="Lysozyme-like"/>
    <property type="match status" value="1"/>
</dbReference>
<dbReference type="Proteomes" id="UP000319812">
    <property type="component" value="Unassembled WGS sequence"/>
</dbReference>
<dbReference type="Gene3D" id="1.10.530.10">
    <property type="match status" value="1"/>
</dbReference>
<gene>
    <name evidence="1" type="primary">r</name>
    <name evidence="1" type="ORF">HHA01_05040</name>
</gene>
<comment type="caution">
    <text evidence="1">The sequence shown here is derived from an EMBL/GenBank/DDBJ whole genome shotgun (WGS) entry which is preliminary data.</text>
</comment>
<evidence type="ECO:0000313" key="2">
    <source>
        <dbReference type="Proteomes" id="UP000319812"/>
    </source>
</evidence>
<sequence length="186" mass="20535">MPRIEARAAGGRNVCAFLDMLAYAEIGEAMLALSDDGYDVLVGSLPGAMETFSSYAEHPLAEAEAIEYAPGLWSTAAGRYQILARYWQHYQPLLALPDFRPESQDRYALQQLREQRALPLIQSGRLRRAIAACANIWASLPGAGYGQHEVAFEELMAVYQQAGGRLASRDHHWFEAVMRAGGAPHE</sequence>
<name>A0A4Y4EWG0_9GAMM</name>
<dbReference type="GO" id="GO:0044659">
    <property type="term" value="P:viral release from host cell by cytolysis"/>
    <property type="evidence" value="ECO:0007669"/>
    <property type="project" value="InterPro"/>
</dbReference>
<organism evidence="1 2">
    <name type="scientific">Halomonas halmophila</name>
    <dbReference type="NCBI Taxonomy" id="252"/>
    <lineage>
        <taxon>Bacteria</taxon>
        <taxon>Pseudomonadati</taxon>
        <taxon>Pseudomonadota</taxon>
        <taxon>Gammaproteobacteria</taxon>
        <taxon>Oceanospirillales</taxon>
        <taxon>Halomonadaceae</taxon>
        <taxon>Halomonas</taxon>
    </lineage>
</organism>
<dbReference type="EMBL" id="BJOC01000010">
    <property type="protein sequence ID" value="GED21527.1"/>
    <property type="molecule type" value="Genomic_DNA"/>
</dbReference>
<keyword evidence="2" id="KW-1185">Reference proteome</keyword>
<dbReference type="OrthoDB" id="8660079at2"/>
<dbReference type="GO" id="GO:0003796">
    <property type="term" value="F:lysozyme activity"/>
    <property type="evidence" value="ECO:0007669"/>
    <property type="project" value="InterPro"/>
</dbReference>
<dbReference type="AlphaFoldDB" id="A0A4Y4EWG0"/>
<proteinExistence type="inferred from homology"/>
<reference evidence="1 2" key="1">
    <citation type="submission" date="2019-06" db="EMBL/GenBank/DDBJ databases">
        <title>Whole genome shotgun sequence of Halomonas halmophila NBRC 15537.</title>
        <authorList>
            <person name="Hosoyama A."/>
            <person name="Uohara A."/>
            <person name="Ohji S."/>
            <person name="Ichikawa N."/>
        </authorList>
    </citation>
    <scope>NUCLEOTIDE SEQUENCE [LARGE SCALE GENOMIC DNA]</scope>
    <source>
        <strain evidence="1 2">NBRC 15537</strain>
    </source>
</reference>
<dbReference type="RefSeq" id="WP_141317536.1">
    <property type="nucleotide sequence ID" value="NZ_BJOC01000010.1"/>
</dbReference>
<evidence type="ECO:0000313" key="1">
    <source>
        <dbReference type="EMBL" id="GED21527.1"/>
    </source>
</evidence>
<accession>A0A4Y4EWG0</accession>
<dbReference type="GO" id="GO:0009253">
    <property type="term" value="P:peptidoglycan catabolic process"/>
    <property type="evidence" value="ECO:0007669"/>
    <property type="project" value="InterPro"/>
</dbReference>
<protein>
    <submittedName>
        <fullName evidence="1">Lysozyme</fullName>
    </submittedName>
</protein>